<keyword evidence="1" id="KW-0614">Plasmid</keyword>
<organism evidence="1">
    <name type="scientific">Phaffia rhodozyma</name>
    <name type="common">Yeast</name>
    <name type="synonym">Xanthophyllomyces dendrorhous</name>
    <dbReference type="NCBI Taxonomy" id="264483"/>
    <lineage>
        <taxon>Eukaryota</taxon>
        <taxon>Fungi</taxon>
        <taxon>Dikarya</taxon>
        <taxon>Basidiomycota</taxon>
        <taxon>Agaricomycotina</taxon>
        <taxon>Tremellomycetes</taxon>
        <taxon>Cystofilobasidiales</taxon>
        <taxon>Mrakiaceae</taxon>
        <taxon>Phaffia</taxon>
    </lineage>
</organism>
<protein>
    <submittedName>
        <fullName evidence="1">Uncharacterized protein</fullName>
    </submittedName>
</protein>
<name>Q9HFD6_PHARH</name>
<accession>Q9HFD6</accession>
<sequence length="50" mass="5219">MKGEVKTRIGVVPLLLTLVRPPGHCSLFSASAHASLRSQGSTSALRTALC</sequence>
<reference evidence="1" key="1">
    <citation type="submission" date="2000-06" db="EMBL/GenBank/DDBJ databases">
        <title>Cloning and Nucleotide sequence of a linear DNA plasmid from Xanthophyllomyces dendrorhous (Phaffia rhodozyma).</title>
        <authorList>
            <person name="Ducrey Santopietro L.M."/>
            <person name="Kula M.R."/>
        </authorList>
    </citation>
    <scope>NUCLEOTIDE SEQUENCE</scope>
    <source>
        <strain evidence="1">NRRL Y'17269</strain>
        <plasmid evidence="1">pDK1</plasmid>
    </source>
</reference>
<geneLocation type="plasmid" evidence="1">
    <name>pDK1</name>
</geneLocation>
<dbReference type="AlphaFoldDB" id="Q9HFD6"/>
<evidence type="ECO:0000313" key="1">
    <source>
        <dbReference type="EMBL" id="CAC12854.1"/>
    </source>
</evidence>
<dbReference type="EMBL" id="AJ278424">
    <property type="protein sequence ID" value="CAC12854.1"/>
    <property type="molecule type" value="Genomic_DNA"/>
</dbReference>
<proteinExistence type="predicted"/>